<accession>A0A1G7Y6F7</accession>
<proteinExistence type="predicted"/>
<dbReference type="RefSeq" id="WP_090685348.1">
    <property type="nucleotide sequence ID" value="NZ_FNCJ01000006.1"/>
</dbReference>
<feature type="region of interest" description="Disordered" evidence="1">
    <location>
        <begin position="50"/>
        <end position="73"/>
    </location>
</feature>
<evidence type="ECO:0000256" key="1">
    <source>
        <dbReference type="SAM" id="MobiDB-lite"/>
    </source>
</evidence>
<gene>
    <name evidence="2" type="ORF">SAMN05216466_10657</name>
</gene>
<evidence type="ECO:0000313" key="2">
    <source>
        <dbReference type="EMBL" id="SDG92045.1"/>
    </source>
</evidence>
<organism evidence="2 3">
    <name type="scientific">Paraburkholderia phenazinium</name>
    <dbReference type="NCBI Taxonomy" id="60549"/>
    <lineage>
        <taxon>Bacteria</taxon>
        <taxon>Pseudomonadati</taxon>
        <taxon>Pseudomonadota</taxon>
        <taxon>Betaproteobacteria</taxon>
        <taxon>Burkholderiales</taxon>
        <taxon>Burkholderiaceae</taxon>
        <taxon>Paraburkholderia</taxon>
    </lineage>
</organism>
<sequence length="252" mass="28653">MSTTTPTISTISPARGWVHDGDVREVTIDGTTYRFRLNVHDDVDMGAPWEEHDGHGPVSDWTTRDKHPGEWQLSSDHGSKRFYDAAEANAIAKRDGWGLTEEHKQVLLERLARPRTVRRPVGKATVAHRFGGLMQEHRRAVETVTIPGRDPAKPLTDGEVRAEAVRRDFEYLRRWAADQWRWVGVIVTPLGDDEEDDDRTPIDYTHALWGIDSDSDAYLETVAFELMEEAAREAHAETLESQHWAARDVTTH</sequence>
<reference evidence="2 3" key="1">
    <citation type="submission" date="2016-10" db="EMBL/GenBank/DDBJ databases">
        <authorList>
            <person name="de Groot N.N."/>
        </authorList>
    </citation>
    <scope>NUCLEOTIDE SEQUENCE [LARGE SCALE GENOMIC DNA]</scope>
    <source>
        <strain evidence="2 3">LMG 2247</strain>
    </source>
</reference>
<protein>
    <submittedName>
        <fullName evidence="2">Uncharacterized protein</fullName>
    </submittedName>
</protein>
<dbReference type="Proteomes" id="UP000199706">
    <property type="component" value="Unassembled WGS sequence"/>
</dbReference>
<evidence type="ECO:0000313" key="3">
    <source>
        <dbReference type="Proteomes" id="UP000199706"/>
    </source>
</evidence>
<dbReference type="OrthoDB" id="9087853at2"/>
<dbReference type="AlphaFoldDB" id="A0A1G7Y6F7"/>
<dbReference type="EMBL" id="FNCJ01000006">
    <property type="protein sequence ID" value="SDG92045.1"/>
    <property type="molecule type" value="Genomic_DNA"/>
</dbReference>
<name>A0A1G7Y6F7_9BURK</name>